<evidence type="ECO:0000313" key="3">
    <source>
        <dbReference type="Proteomes" id="UP000799767"/>
    </source>
</evidence>
<organism evidence="2 3">
    <name type="scientific">Neohortaea acidophila</name>
    <dbReference type="NCBI Taxonomy" id="245834"/>
    <lineage>
        <taxon>Eukaryota</taxon>
        <taxon>Fungi</taxon>
        <taxon>Dikarya</taxon>
        <taxon>Ascomycota</taxon>
        <taxon>Pezizomycotina</taxon>
        <taxon>Dothideomycetes</taxon>
        <taxon>Dothideomycetidae</taxon>
        <taxon>Mycosphaerellales</taxon>
        <taxon>Teratosphaeriaceae</taxon>
        <taxon>Neohortaea</taxon>
    </lineage>
</organism>
<feature type="compositionally biased region" description="Low complexity" evidence="1">
    <location>
        <begin position="619"/>
        <end position="635"/>
    </location>
</feature>
<dbReference type="GeneID" id="54476168"/>
<feature type="compositionally biased region" description="Basic and acidic residues" evidence="1">
    <location>
        <begin position="271"/>
        <end position="282"/>
    </location>
</feature>
<dbReference type="RefSeq" id="XP_033593197.1">
    <property type="nucleotide sequence ID" value="XM_033735166.1"/>
</dbReference>
<evidence type="ECO:0000256" key="1">
    <source>
        <dbReference type="SAM" id="MobiDB-lite"/>
    </source>
</evidence>
<dbReference type="OrthoDB" id="5204833at2759"/>
<feature type="compositionally biased region" description="Basic residues" evidence="1">
    <location>
        <begin position="1"/>
        <end position="10"/>
    </location>
</feature>
<gene>
    <name evidence="2" type="ORF">BDY17DRAFT_308057</name>
</gene>
<sequence>MARVSARIRNRNSSTPKRVSLSHDAASRTPRTAPVKLQALREYEEMPGAFPGSSSPPAVDVNKQVTTVSVKFDASTPKNNTPIKPAEEEMHPRQHQQSTAKPLEEARWLGFSNMHPNTEPPKQASKIAILQGTPSKPSKSGHTLGSPKIRFTFGREHSLELSPEAKQFMDQKREEALKIREQMIANGEGPKDVAELKARKIATPKGKKGRFSEVHLEHFKKLESIAGHASSFRTAPKHADAAASEAASNTRPLQSQSIPQEPPKSLKRSPSKAELDESDRRPMGISQSKLPTSSAKVANSHALAGPSKTQLTQASPESSSPSKRVKRSEDEHVSTSSKPAAKNQSLLPPDAGSATPSRAHAKPQIPSEVFTFDSPTQASVARAASIKAAKTTKIPAPGLPTPSKVEKGELTGRKPEPTTPLLARTPSKVSVFGKPASQGPKGFMSPLLLRTPMKATPNKGPQEKANEDNVAAAKPQETPLLARTPLKGAMSNPAEAEVQVAKAASSIPLLSRSPAKIGVSTSDASGQIEQMRDGVKHGSALMNRFHLLRSSPMKSILRSPQRLYSNDPAKVAAGTHLASPAGMSGAKDKPTPASVKAAEKHVEFSSSTKAGYERGRAGKSSTSSKSSTPTPDVSSASRNSAVDTATLYPVLPTSDAEQTITPQKRRQTAGPGDFTFTTHGSGIIFGRSPNAPASAAALKIPSTIRHISSEAPSPAPATGSKKRKFEFENEQAVEEEMVHHLSDKENGGEEEEARPAKRARVNAPAQPAVKPAVRRPTLGVKPKKSVRDGKDKKPTTISMARLNALAQPKRKV</sequence>
<feature type="compositionally biased region" description="Basic and acidic residues" evidence="1">
    <location>
        <begin position="404"/>
        <end position="416"/>
    </location>
</feature>
<feature type="compositionally biased region" description="Polar residues" evidence="1">
    <location>
        <begin position="334"/>
        <end position="346"/>
    </location>
</feature>
<feature type="region of interest" description="Disordered" evidence="1">
    <location>
        <begin position="577"/>
        <end position="675"/>
    </location>
</feature>
<feature type="compositionally biased region" description="Basic and acidic residues" evidence="1">
    <location>
        <begin position="736"/>
        <end position="747"/>
    </location>
</feature>
<reference evidence="2" key="1">
    <citation type="journal article" date="2020" name="Stud. Mycol.">
        <title>101 Dothideomycetes genomes: a test case for predicting lifestyles and emergence of pathogens.</title>
        <authorList>
            <person name="Haridas S."/>
            <person name="Albert R."/>
            <person name="Binder M."/>
            <person name="Bloem J."/>
            <person name="Labutti K."/>
            <person name="Salamov A."/>
            <person name="Andreopoulos B."/>
            <person name="Baker S."/>
            <person name="Barry K."/>
            <person name="Bills G."/>
            <person name="Bluhm B."/>
            <person name="Cannon C."/>
            <person name="Castanera R."/>
            <person name="Culley D."/>
            <person name="Daum C."/>
            <person name="Ezra D."/>
            <person name="Gonzalez J."/>
            <person name="Henrissat B."/>
            <person name="Kuo A."/>
            <person name="Liang C."/>
            <person name="Lipzen A."/>
            <person name="Lutzoni F."/>
            <person name="Magnuson J."/>
            <person name="Mondo S."/>
            <person name="Nolan M."/>
            <person name="Ohm R."/>
            <person name="Pangilinan J."/>
            <person name="Park H.-J."/>
            <person name="Ramirez L."/>
            <person name="Alfaro M."/>
            <person name="Sun H."/>
            <person name="Tritt A."/>
            <person name="Yoshinaga Y."/>
            <person name="Zwiers L.-H."/>
            <person name="Turgeon B."/>
            <person name="Goodwin S."/>
            <person name="Spatafora J."/>
            <person name="Crous P."/>
            <person name="Grigoriev I."/>
        </authorList>
    </citation>
    <scope>NUCLEOTIDE SEQUENCE</scope>
    <source>
        <strain evidence="2">CBS 113389</strain>
    </source>
</reference>
<dbReference type="AlphaFoldDB" id="A0A6A6Q279"/>
<feature type="compositionally biased region" description="Polar residues" evidence="1">
    <location>
        <begin position="132"/>
        <end position="143"/>
    </location>
</feature>
<keyword evidence="3" id="KW-1185">Reference proteome</keyword>
<feature type="compositionally biased region" description="Polar residues" evidence="1">
    <location>
        <begin position="307"/>
        <end position="322"/>
    </location>
</feature>
<accession>A0A6A6Q279</accession>
<feature type="region of interest" description="Disordered" evidence="1">
    <location>
        <begin position="70"/>
        <end position="148"/>
    </location>
</feature>
<evidence type="ECO:0000313" key="2">
    <source>
        <dbReference type="EMBL" id="KAF2486628.1"/>
    </source>
</evidence>
<feature type="compositionally biased region" description="Polar residues" evidence="1">
    <location>
        <begin position="248"/>
        <end position="259"/>
    </location>
</feature>
<feature type="compositionally biased region" description="Polar residues" evidence="1">
    <location>
        <begin position="285"/>
        <end position="297"/>
    </location>
</feature>
<dbReference type="EMBL" id="MU001632">
    <property type="protein sequence ID" value="KAF2486628.1"/>
    <property type="molecule type" value="Genomic_DNA"/>
</dbReference>
<feature type="region of interest" description="Disordered" evidence="1">
    <location>
        <begin position="705"/>
        <end position="812"/>
    </location>
</feature>
<feature type="region of interest" description="Disordered" evidence="1">
    <location>
        <begin position="388"/>
        <end position="478"/>
    </location>
</feature>
<evidence type="ECO:0008006" key="4">
    <source>
        <dbReference type="Google" id="ProtNLM"/>
    </source>
</evidence>
<protein>
    <recommendedName>
        <fullName evidence="4">Erythromycin esterase</fullName>
    </recommendedName>
</protein>
<proteinExistence type="predicted"/>
<feature type="compositionally biased region" description="Basic and acidic residues" evidence="1">
    <location>
        <begin position="785"/>
        <end position="794"/>
    </location>
</feature>
<feature type="region of interest" description="Disordered" evidence="1">
    <location>
        <begin position="1"/>
        <end position="32"/>
    </location>
</feature>
<dbReference type="Proteomes" id="UP000799767">
    <property type="component" value="Unassembled WGS sequence"/>
</dbReference>
<name>A0A6A6Q279_9PEZI</name>
<feature type="region of interest" description="Disordered" evidence="1">
    <location>
        <begin position="230"/>
        <end position="373"/>
    </location>
</feature>